<feature type="domain" description="NB-ARC" evidence="11">
    <location>
        <begin position="167"/>
        <end position="332"/>
    </location>
</feature>
<evidence type="ECO:0000256" key="2">
    <source>
        <dbReference type="ARBA" id="ARBA00004496"/>
    </source>
</evidence>
<keyword evidence="7" id="KW-0677">Repeat</keyword>
<dbReference type="Gene3D" id="3.40.50.300">
    <property type="entry name" value="P-loop containing nucleotide triphosphate hydrolases"/>
    <property type="match status" value="1"/>
</dbReference>
<keyword evidence="15" id="KW-1185">Reference proteome</keyword>
<dbReference type="FunFam" id="1.10.10.10:FF:000322">
    <property type="entry name" value="Probable disease resistance protein At1g63360"/>
    <property type="match status" value="1"/>
</dbReference>
<keyword evidence="9" id="KW-0611">Plant defense</keyword>
<accession>A0AAE1Z2U2</accession>
<evidence type="ECO:0000259" key="12">
    <source>
        <dbReference type="Pfam" id="PF18052"/>
    </source>
</evidence>
<evidence type="ECO:0000256" key="4">
    <source>
        <dbReference type="ARBA" id="ARBA00022490"/>
    </source>
</evidence>
<comment type="function">
    <text evidence="1">Confers resistance to late blight (Phytophthora infestans) races carrying the avirulence gene Avr1. Resistance proteins guard the plant against pathogens that contain an appropriate avirulence protein via an indirect interaction with this avirulence protein. That triggers a defense system including the hypersensitive response, which restricts the pathogen growth.</text>
</comment>
<dbReference type="GO" id="GO:0005524">
    <property type="term" value="F:ATP binding"/>
    <property type="evidence" value="ECO:0007669"/>
    <property type="project" value="UniProtKB-KW"/>
</dbReference>
<dbReference type="InterPro" id="IPR042197">
    <property type="entry name" value="Apaf_helical"/>
</dbReference>
<keyword evidence="6" id="KW-0381">Hypersensitive response</keyword>
<dbReference type="GO" id="GO:0009626">
    <property type="term" value="P:plant-type hypersensitive response"/>
    <property type="evidence" value="ECO:0007669"/>
    <property type="project" value="UniProtKB-KW"/>
</dbReference>
<evidence type="ECO:0000256" key="1">
    <source>
        <dbReference type="ARBA" id="ARBA00002074"/>
    </source>
</evidence>
<dbReference type="InterPro" id="IPR027417">
    <property type="entry name" value="P-loop_NTPase"/>
</dbReference>
<dbReference type="InterPro" id="IPR032675">
    <property type="entry name" value="LRR_dom_sf"/>
</dbReference>
<organism evidence="14 15">
    <name type="scientific">Sesamum alatum</name>
    <dbReference type="NCBI Taxonomy" id="300844"/>
    <lineage>
        <taxon>Eukaryota</taxon>
        <taxon>Viridiplantae</taxon>
        <taxon>Streptophyta</taxon>
        <taxon>Embryophyta</taxon>
        <taxon>Tracheophyta</taxon>
        <taxon>Spermatophyta</taxon>
        <taxon>Magnoliopsida</taxon>
        <taxon>eudicotyledons</taxon>
        <taxon>Gunneridae</taxon>
        <taxon>Pentapetalae</taxon>
        <taxon>asterids</taxon>
        <taxon>lamiids</taxon>
        <taxon>Lamiales</taxon>
        <taxon>Pedaliaceae</taxon>
        <taxon>Sesamum</taxon>
    </lineage>
</organism>
<dbReference type="GO" id="GO:0043531">
    <property type="term" value="F:ADP binding"/>
    <property type="evidence" value="ECO:0007669"/>
    <property type="project" value="InterPro"/>
</dbReference>
<evidence type="ECO:0000259" key="11">
    <source>
        <dbReference type="Pfam" id="PF00931"/>
    </source>
</evidence>
<evidence type="ECO:0000256" key="6">
    <source>
        <dbReference type="ARBA" id="ARBA00022667"/>
    </source>
</evidence>
<dbReference type="Gene3D" id="1.10.8.430">
    <property type="entry name" value="Helical domain of apoptotic protease-activating factors"/>
    <property type="match status" value="1"/>
</dbReference>
<dbReference type="Gene3D" id="3.80.10.10">
    <property type="entry name" value="Ribonuclease Inhibitor"/>
    <property type="match status" value="1"/>
</dbReference>
<dbReference type="InterPro" id="IPR038005">
    <property type="entry name" value="RX-like_CC"/>
</dbReference>
<dbReference type="InterPro" id="IPR002182">
    <property type="entry name" value="NB-ARC"/>
</dbReference>
<evidence type="ECO:0000256" key="7">
    <source>
        <dbReference type="ARBA" id="ARBA00022737"/>
    </source>
</evidence>
<evidence type="ECO:0000313" key="15">
    <source>
        <dbReference type="Proteomes" id="UP001293254"/>
    </source>
</evidence>
<dbReference type="PANTHER" id="PTHR23155:SF1152">
    <property type="entry name" value="AAA+ ATPASE DOMAIN-CONTAINING PROTEIN"/>
    <property type="match status" value="1"/>
</dbReference>
<sequence length="885" mass="101372">MAVTAYASLFSLAHVLDQIQHPVHRHRLHLDTEQLRSLQEKVKHLQDFLEDNHSQRKISQEVEDLARQIPVVAYEAEDVIDSHVAYVGTSPDRSDHDAAAMLSSFCQDLDKVIQEMDFIIKELMGVVKEEGVDVKEPKPVVDSLPTNASSSRVLPSGGEKSNMVGFEDRLVQIIDQLTRDESDLEILPIVGMGGIGKTTLAKYIFDHAYIDDHFDIRIWFTVSQEYSVQEILRGHFKEEKKESSENTLAELGKQLHQKLFHRRYLVVMDDVWSNKAWDDFKQFFPNNGNGSRVVVTTRLSNVAVSVGSQDPYSMNLLDEENYWNLLCEKVFGQGGCPYPELEQIGKDIAKGCRGLPLAVVVIGGLLAKSDMTREYWESIAENVNSFANSEDNEYCLKVLYLTYNNLPVHLKPCFLYMRVFPEDKMIKASKLIRLWVAEEFIKPARDKTLEEVAEAYLKDLIHMNLIFIRAHKSSGKIKFVGIHDLLRDLCLRESNRENFICVSRVQRIYDIEEDENKCNLCHNGAFSLDERIDVTEIHVGLQSTSPANLLVCKACKSMYPHLIRLRWVKVFGRPGGKLLQHTKLRYISFGRSSVNINYEKDTLSPFTLPLLWNLQTLYIKLLFVTSTKVLPSEIWMMPQLRHIHISWAALPNPVDAQDTTTVLENLQTLSVISNFKCTKEVVKRIPNLKELKLDYSDKEEWSYYSLHNLAGLQKLESLSMRFALAEDSESLTSPLGSITFPTSLKQLVLMGCAIPWEDMSIIGSLPNFEVLKLHLFAFDGDEWNPVEGEFLRLKALSLQSCAPKWWRAEDIHFPSLEVLTLEFSGDLKEIPSSIGDIATLKLIRLRYCRDHIEDSAKQILKEQRSNGNESLQLLIWYYDQFLVSY</sequence>
<evidence type="ECO:0000256" key="5">
    <source>
        <dbReference type="ARBA" id="ARBA00022614"/>
    </source>
</evidence>
<evidence type="ECO:0000256" key="9">
    <source>
        <dbReference type="ARBA" id="ARBA00022821"/>
    </source>
</evidence>
<evidence type="ECO:0000256" key="10">
    <source>
        <dbReference type="ARBA" id="ARBA00022840"/>
    </source>
</evidence>
<evidence type="ECO:0000256" key="8">
    <source>
        <dbReference type="ARBA" id="ARBA00022741"/>
    </source>
</evidence>
<name>A0AAE1Z2U2_9LAMI</name>
<dbReference type="InterPro" id="IPR058922">
    <property type="entry name" value="WHD_DRP"/>
</dbReference>
<keyword evidence="4" id="KW-0963">Cytoplasm</keyword>
<dbReference type="AlphaFoldDB" id="A0AAE1Z2U2"/>
<dbReference type="Proteomes" id="UP001293254">
    <property type="component" value="Unassembled WGS sequence"/>
</dbReference>
<dbReference type="PRINTS" id="PR00364">
    <property type="entry name" value="DISEASERSIST"/>
</dbReference>
<keyword evidence="8" id="KW-0547">Nucleotide-binding</keyword>
<keyword evidence="10" id="KW-0067">ATP-binding</keyword>
<comment type="subcellular location">
    <subcellularLocation>
        <location evidence="2">Cytoplasm</location>
    </subcellularLocation>
</comment>
<reference evidence="14" key="2">
    <citation type="journal article" date="2024" name="Plant">
        <title>Genomic evolution and insights into agronomic trait innovations of Sesamum species.</title>
        <authorList>
            <person name="Miao H."/>
            <person name="Wang L."/>
            <person name="Qu L."/>
            <person name="Liu H."/>
            <person name="Sun Y."/>
            <person name="Le M."/>
            <person name="Wang Q."/>
            <person name="Wei S."/>
            <person name="Zheng Y."/>
            <person name="Lin W."/>
            <person name="Duan Y."/>
            <person name="Cao H."/>
            <person name="Xiong S."/>
            <person name="Wang X."/>
            <person name="Wei L."/>
            <person name="Li C."/>
            <person name="Ma Q."/>
            <person name="Ju M."/>
            <person name="Zhao R."/>
            <person name="Li G."/>
            <person name="Mu C."/>
            <person name="Tian Q."/>
            <person name="Mei H."/>
            <person name="Zhang T."/>
            <person name="Gao T."/>
            <person name="Zhang H."/>
        </authorList>
    </citation>
    <scope>NUCLEOTIDE SEQUENCE</scope>
    <source>
        <strain evidence="14">3651</strain>
    </source>
</reference>
<dbReference type="InterPro" id="IPR044974">
    <property type="entry name" value="Disease_R_plants"/>
</dbReference>
<dbReference type="PANTHER" id="PTHR23155">
    <property type="entry name" value="DISEASE RESISTANCE PROTEIN RP"/>
    <property type="match status" value="1"/>
</dbReference>
<feature type="domain" description="Disease resistance protein winged helix" evidence="13">
    <location>
        <begin position="419"/>
        <end position="490"/>
    </location>
</feature>
<dbReference type="EMBL" id="JACGWO010000001">
    <property type="protein sequence ID" value="KAK4441011.1"/>
    <property type="molecule type" value="Genomic_DNA"/>
</dbReference>
<dbReference type="InterPro" id="IPR041118">
    <property type="entry name" value="Rx_N"/>
</dbReference>
<comment type="similarity">
    <text evidence="3">Belongs to the disease resistance NB-LRR family.</text>
</comment>
<comment type="caution">
    <text evidence="14">The sequence shown here is derived from an EMBL/GenBank/DDBJ whole genome shotgun (WGS) entry which is preliminary data.</text>
</comment>
<keyword evidence="5" id="KW-0433">Leucine-rich repeat</keyword>
<evidence type="ECO:0000259" key="13">
    <source>
        <dbReference type="Pfam" id="PF23559"/>
    </source>
</evidence>
<dbReference type="InterPro" id="IPR036388">
    <property type="entry name" value="WH-like_DNA-bd_sf"/>
</dbReference>
<feature type="domain" description="Disease resistance N-terminal" evidence="12">
    <location>
        <begin position="28"/>
        <end position="91"/>
    </location>
</feature>
<dbReference type="SUPFAM" id="SSF52058">
    <property type="entry name" value="L domain-like"/>
    <property type="match status" value="1"/>
</dbReference>
<dbReference type="Pfam" id="PF00931">
    <property type="entry name" value="NB-ARC"/>
    <property type="match status" value="1"/>
</dbReference>
<evidence type="ECO:0000313" key="14">
    <source>
        <dbReference type="EMBL" id="KAK4441011.1"/>
    </source>
</evidence>
<dbReference type="Gene3D" id="1.10.10.10">
    <property type="entry name" value="Winged helix-like DNA-binding domain superfamily/Winged helix DNA-binding domain"/>
    <property type="match status" value="1"/>
</dbReference>
<dbReference type="CDD" id="cd14798">
    <property type="entry name" value="RX-CC_like"/>
    <property type="match status" value="1"/>
</dbReference>
<dbReference type="FunFam" id="3.40.50.300:FF:001091">
    <property type="entry name" value="Probable disease resistance protein At1g61300"/>
    <property type="match status" value="1"/>
</dbReference>
<dbReference type="Pfam" id="PF23559">
    <property type="entry name" value="WHD_DRP"/>
    <property type="match status" value="1"/>
</dbReference>
<proteinExistence type="inferred from homology"/>
<dbReference type="Gene3D" id="1.20.5.4130">
    <property type="match status" value="1"/>
</dbReference>
<protein>
    <submittedName>
        <fullName evidence="14">Late blight resistance proteinR1C-3</fullName>
    </submittedName>
</protein>
<evidence type="ECO:0000256" key="3">
    <source>
        <dbReference type="ARBA" id="ARBA00008894"/>
    </source>
</evidence>
<gene>
    <name evidence="14" type="ORF">Salat_0436000</name>
</gene>
<reference evidence="14" key="1">
    <citation type="submission" date="2020-06" db="EMBL/GenBank/DDBJ databases">
        <authorList>
            <person name="Li T."/>
            <person name="Hu X."/>
            <person name="Zhang T."/>
            <person name="Song X."/>
            <person name="Zhang H."/>
            <person name="Dai N."/>
            <person name="Sheng W."/>
            <person name="Hou X."/>
            <person name="Wei L."/>
        </authorList>
    </citation>
    <scope>NUCLEOTIDE SEQUENCE</scope>
    <source>
        <strain evidence="14">3651</strain>
        <tissue evidence="14">Leaf</tissue>
    </source>
</reference>
<dbReference type="GO" id="GO:0005737">
    <property type="term" value="C:cytoplasm"/>
    <property type="evidence" value="ECO:0007669"/>
    <property type="project" value="UniProtKB-SubCell"/>
</dbReference>
<dbReference type="GO" id="GO:0051607">
    <property type="term" value="P:defense response to virus"/>
    <property type="evidence" value="ECO:0007669"/>
    <property type="project" value="UniProtKB-ARBA"/>
</dbReference>
<dbReference type="Pfam" id="PF18052">
    <property type="entry name" value="Rx_N"/>
    <property type="match status" value="1"/>
</dbReference>
<dbReference type="SUPFAM" id="SSF52540">
    <property type="entry name" value="P-loop containing nucleoside triphosphate hydrolases"/>
    <property type="match status" value="1"/>
</dbReference>